<comment type="caution">
    <text evidence="10">The sequence shown here is derived from an EMBL/GenBank/DDBJ whole genome shotgun (WGS) entry which is preliminary data.</text>
</comment>
<dbReference type="GO" id="GO:0001006">
    <property type="term" value="F:RNA polymerase III type 3 promoter sequence-specific DNA binding"/>
    <property type="evidence" value="ECO:0007669"/>
    <property type="project" value="TreeGrafter"/>
</dbReference>
<keyword evidence="4" id="KW-0539">Nucleus</keyword>
<dbReference type="CDD" id="cd00167">
    <property type="entry name" value="SANT"/>
    <property type="match status" value="3"/>
</dbReference>
<feature type="domain" description="Myb-like" evidence="7">
    <location>
        <begin position="9"/>
        <end position="54"/>
    </location>
</feature>
<protein>
    <submittedName>
        <fullName evidence="10">Uncharacterized protein</fullName>
    </submittedName>
</protein>
<evidence type="ECO:0000259" key="9">
    <source>
        <dbReference type="PROSITE" id="PS51294"/>
    </source>
</evidence>
<feature type="domain" description="Myb-like" evidence="7">
    <location>
        <begin position="55"/>
        <end position="105"/>
    </location>
</feature>
<evidence type="ECO:0000313" key="11">
    <source>
        <dbReference type="Proteomes" id="UP001222325"/>
    </source>
</evidence>
<evidence type="ECO:0000256" key="1">
    <source>
        <dbReference type="ARBA" id="ARBA00023015"/>
    </source>
</evidence>
<dbReference type="GO" id="GO:0042795">
    <property type="term" value="P:snRNA transcription by RNA polymerase II"/>
    <property type="evidence" value="ECO:0007669"/>
    <property type="project" value="TreeGrafter"/>
</dbReference>
<evidence type="ECO:0000259" key="8">
    <source>
        <dbReference type="PROSITE" id="PS50157"/>
    </source>
</evidence>
<dbReference type="PROSITE" id="PS00028">
    <property type="entry name" value="ZINC_FINGER_C2H2_1"/>
    <property type="match status" value="1"/>
</dbReference>
<dbReference type="Pfam" id="PF00249">
    <property type="entry name" value="Myb_DNA-binding"/>
    <property type="match status" value="1"/>
</dbReference>
<reference evidence="10" key="1">
    <citation type="submission" date="2023-03" db="EMBL/GenBank/DDBJ databases">
        <title>Massive genome expansion in bonnet fungi (Mycena s.s.) driven by repeated elements and novel gene families across ecological guilds.</title>
        <authorList>
            <consortium name="Lawrence Berkeley National Laboratory"/>
            <person name="Harder C.B."/>
            <person name="Miyauchi S."/>
            <person name="Viragh M."/>
            <person name="Kuo A."/>
            <person name="Thoen E."/>
            <person name="Andreopoulos B."/>
            <person name="Lu D."/>
            <person name="Skrede I."/>
            <person name="Drula E."/>
            <person name="Henrissat B."/>
            <person name="Morin E."/>
            <person name="Kohler A."/>
            <person name="Barry K."/>
            <person name="LaButti K."/>
            <person name="Morin E."/>
            <person name="Salamov A."/>
            <person name="Lipzen A."/>
            <person name="Mereny Z."/>
            <person name="Hegedus B."/>
            <person name="Baldrian P."/>
            <person name="Stursova M."/>
            <person name="Weitz H."/>
            <person name="Taylor A."/>
            <person name="Grigoriev I.V."/>
            <person name="Nagy L.G."/>
            <person name="Martin F."/>
            <person name="Kauserud H."/>
        </authorList>
    </citation>
    <scope>NUCLEOTIDE SEQUENCE</scope>
    <source>
        <strain evidence="10">CBHHK173m</strain>
    </source>
</reference>
<keyword evidence="5" id="KW-0862">Zinc</keyword>
<dbReference type="AlphaFoldDB" id="A0AAD6UGB4"/>
<dbReference type="InterPro" id="IPR001005">
    <property type="entry name" value="SANT/Myb"/>
</dbReference>
<dbReference type="GO" id="GO:0008270">
    <property type="term" value="F:zinc ion binding"/>
    <property type="evidence" value="ECO:0007669"/>
    <property type="project" value="UniProtKB-KW"/>
</dbReference>
<dbReference type="PANTHER" id="PTHR46621">
    <property type="entry name" value="SNRNA-ACTIVATING PROTEIN COMPLEX SUBUNIT 4"/>
    <property type="match status" value="1"/>
</dbReference>
<dbReference type="PROSITE" id="PS50157">
    <property type="entry name" value="ZINC_FINGER_C2H2_2"/>
    <property type="match status" value="1"/>
</dbReference>
<feature type="compositionally biased region" description="Pro residues" evidence="6">
    <location>
        <begin position="221"/>
        <end position="230"/>
    </location>
</feature>
<dbReference type="InterPro" id="IPR051575">
    <property type="entry name" value="Myb-like_DNA-bd"/>
</dbReference>
<evidence type="ECO:0000256" key="2">
    <source>
        <dbReference type="ARBA" id="ARBA00023125"/>
    </source>
</evidence>
<dbReference type="InterPro" id="IPR017930">
    <property type="entry name" value="Myb_dom"/>
</dbReference>
<dbReference type="Pfam" id="PF13921">
    <property type="entry name" value="Myb_DNA-bind_6"/>
    <property type="match status" value="1"/>
</dbReference>
<dbReference type="InterPro" id="IPR009057">
    <property type="entry name" value="Homeodomain-like_sf"/>
</dbReference>
<dbReference type="GO" id="GO:0042796">
    <property type="term" value="P:snRNA transcription by RNA polymerase III"/>
    <property type="evidence" value="ECO:0007669"/>
    <property type="project" value="TreeGrafter"/>
</dbReference>
<dbReference type="GO" id="GO:0019185">
    <property type="term" value="C:snRNA-activating protein complex"/>
    <property type="evidence" value="ECO:0007669"/>
    <property type="project" value="TreeGrafter"/>
</dbReference>
<feature type="domain" description="C2H2-type" evidence="8">
    <location>
        <begin position="518"/>
        <end position="548"/>
    </location>
</feature>
<name>A0AAD6UGB4_9AGAR</name>
<gene>
    <name evidence="10" type="ORF">B0H15DRAFT_768476</name>
</gene>
<dbReference type="InterPro" id="IPR013087">
    <property type="entry name" value="Znf_C2H2_type"/>
</dbReference>
<evidence type="ECO:0000256" key="4">
    <source>
        <dbReference type="ARBA" id="ARBA00023242"/>
    </source>
</evidence>
<evidence type="ECO:0000259" key="7">
    <source>
        <dbReference type="PROSITE" id="PS50090"/>
    </source>
</evidence>
<feature type="domain" description="Myb-like" evidence="7">
    <location>
        <begin position="106"/>
        <end position="155"/>
    </location>
</feature>
<feature type="domain" description="HTH myb-type" evidence="9">
    <location>
        <begin position="110"/>
        <end position="159"/>
    </location>
</feature>
<dbReference type="SMART" id="SM00717">
    <property type="entry name" value="SANT"/>
    <property type="match status" value="3"/>
</dbReference>
<feature type="domain" description="HTH myb-type" evidence="9">
    <location>
        <begin position="8"/>
        <end position="50"/>
    </location>
</feature>
<keyword evidence="11" id="KW-1185">Reference proteome</keyword>
<sequence length="579" mass="64912">MEKTALERRWNAVEDELLIRAVTAFGEHDNWKTVAQNVPGRTNKACRKRWLHSLSPSVKKTAWTPSEDRLLIDLYNFHGPKWSAIARKIHGRTDDACSKRYREALDPNLKKDEWTPDEDVKLLEVYSRIGGKWGQVGQELRRSGLGCRNRWRMLERNRTKSLAAIQTTPQTVYEDPQFLHVDLQEPDMQPVWPFYYPPEAYPSVLGTESCHREHSFRVPSPQMPDSPEVPPFRFSSSSLSAALSDPPRTSPSLPPSFTNASASRIQVFPSPAASSSSSPLWRSPSISIDSLSLPPDPRPPGATLDHTSLETTFGADTSSSSSSPFVPPSSLSPADSPIPCPPDELPSVEDSPIERPPIEQFPTESLLFSSSPYYRSAAEKRQKKVRPRRQLKPLGEARLSLMLPLSADLDVRAYACGRGNCWPSTADKSHHCFATSRELKDHCRMDHDEDEPMGDRPYRCALAGCGKSWKTLNGLQYHLQISADHFQAALSSTFKSPDDGETPSQPALNADPLDKRAHICHHPRCFKAYKQVSGLRYHLKHGHPPDLPIQLEVVPPTLAREIPRKAKKLRRKDPSADDA</sequence>
<keyword evidence="1" id="KW-0805">Transcription regulation</keyword>
<proteinExistence type="predicted"/>
<feature type="compositionally biased region" description="Low complexity" evidence="6">
    <location>
        <begin position="235"/>
        <end position="244"/>
    </location>
</feature>
<dbReference type="Gene3D" id="1.10.10.60">
    <property type="entry name" value="Homeodomain-like"/>
    <property type="match status" value="3"/>
</dbReference>
<feature type="region of interest" description="Disordered" evidence="6">
    <location>
        <begin position="213"/>
        <end position="258"/>
    </location>
</feature>
<keyword evidence="2" id="KW-0238">DNA-binding</keyword>
<keyword evidence="5" id="KW-0479">Metal-binding</keyword>
<dbReference type="PROSITE" id="PS50090">
    <property type="entry name" value="MYB_LIKE"/>
    <property type="match status" value="3"/>
</dbReference>
<evidence type="ECO:0000256" key="5">
    <source>
        <dbReference type="PROSITE-ProRule" id="PRU00042"/>
    </source>
</evidence>
<dbReference type="PROSITE" id="PS51294">
    <property type="entry name" value="HTH_MYB"/>
    <property type="match status" value="3"/>
</dbReference>
<organism evidence="10 11">
    <name type="scientific">Mycena belliarum</name>
    <dbReference type="NCBI Taxonomy" id="1033014"/>
    <lineage>
        <taxon>Eukaryota</taxon>
        <taxon>Fungi</taxon>
        <taxon>Dikarya</taxon>
        <taxon>Basidiomycota</taxon>
        <taxon>Agaricomycotina</taxon>
        <taxon>Agaricomycetes</taxon>
        <taxon>Agaricomycetidae</taxon>
        <taxon>Agaricales</taxon>
        <taxon>Marasmiineae</taxon>
        <taxon>Mycenaceae</taxon>
        <taxon>Mycena</taxon>
    </lineage>
</organism>
<evidence type="ECO:0000313" key="10">
    <source>
        <dbReference type="EMBL" id="KAJ7102356.1"/>
    </source>
</evidence>
<dbReference type="GO" id="GO:0000978">
    <property type="term" value="F:RNA polymerase II cis-regulatory region sequence-specific DNA binding"/>
    <property type="evidence" value="ECO:0007669"/>
    <property type="project" value="TreeGrafter"/>
</dbReference>
<feature type="region of interest" description="Disordered" evidence="6">
    <location>
        <begin position="288"/>
        <end position="362"/>
    </location>
</feature>
<dbReference type="Proteomes" id="UP001222325">
    <property type="component" value="Unassembled WGS sequence"/>
</dbReference>
<accession>A0AAD6UGB4</accession>
<dbReference type="SUPFAM" id="SSF46689">
    <property type="entry name" value="Homeodomain-like"/>
    <property type="match status" value="2"/>
</dbReference>
<dbReference type="EMBL" id="JARJCN010000003">
    <property type="protein sequence ID" value="KAJ7102356.1"/>
    <property type="molecule type" value="Genomic_DNA"/>
</dbReference>
<keyword evidence="3" id="KW-0804">Transcription</keyword>
<evidence type="ECO:0000256" key="3">
    <source>
        <dbReference type="ARBA" id="ARBA00023163"/>
    </source>
</evidence>
<evidence type="ECO:0000256" key="6">
    <source>
        <dbReference type="SAM" id="MobiDB-lite"/>
    </source>
</evidence>
<feature type="domain" description="HTH myb-type" evidence="9">
    <location>
        <begin position="55"/>
        <end position="109"/>
    </location>
</feature>
<feature type="compositionally biased region" description="Polar residues" evidence="6">
    <location>
        <begin position="305"/>
        <end position="317"/>
    </location>
</feature>
<keyword evidence="5" id="KW-0863">Zinc-finger</keyword>
<dbReference type="PANTHER" id="PTHR46621:SF1">
    <property type="entry name" value="SNRNA-ACTIVATING PROTEIN COMPLEX SUBUNIT 4"/>
    <property type="match status" value="1"/>
</dbReference>
<feature type="compositionally biased region" description="Low complexity" evidence="6">
    <location>
        <begin position="318"/>
        <end position="333"/>
    </location>
</feature>